<dbReference type="Proteomes" id="UP001642484">
    <property type="component" value="Unassembled WGS sequence"/>
</dbReference>
<feature type="chain" id="PRO_5047200319" evidence="1">
    <location>
        <begin position="18"/>
        <end position="249"/>
    </location>
</feature>
<sequence length="249" mass="27427">MCLRSISLLSKLVVTLALRSSSQTASQDATIDSYLELHADYLKTLDAEDASIISNVAEVERTSTRPILYHACTVYIAFLAALYDSLLFDRPLSFFLSGNMSYAVANLTWRVFQGAAKLPSVPEPNNLTERSLGAATLSSFLKRAEDTGLLNGNFDHVVGVRERLLAANVNAFGGKTLGENTWTYRFVATWWTPMGISGFVSFLDEIFEAMNSSQEVRQKVTKQVSAMGCLLNQQQAVRASDCLAEDNKM</sequence>
<accession>A0ABP0HQU9</accession>
<keyword evidence="3" id="KW-1185">Reference proteome</keyword>
<evidence type="ECO:0000256" key="1">
    <source>
        <dbReference type="SAM" id="SignalP"/>
    </source>
</evidence>
<keyword evidence="1" id="KW-0732">Signal</keyword>
<protein>
    <submittedName>
        <fullName evidence="2">Uncharacterized protein</fullName>
    </submittedName>
</protein>
<reference evidence="2 3" key="1">
    <citation type="submission" date="2024-02" db="EMBL/GenBank/DDBJ databases">
        <authorList>
            <person name="Chen Y."/>
            <person name="Shah S."/>
            <person name="Dougan E. K."/>
            <person name="Thang M."/>
            <person name="Chan C."/>
        </authorList>
    </citation>
    <scope>NUCLEOTIDE SEQUENCE [LARGE SCALE GENOMIC DNA]</scope>
</reference>
<gene>
    <name evidence="2" type="ORF">CCMP2556_LOCUS2664</name>
</gene>
<evidence type="ECO:0000313" key="3">
    <source>
        <dbReference type="Proteomes" id="UP001642484"/>
    </source>
</evidence>
<evidence type="ECO:0000313" key="2">
    <source>
        <dbReference type="EMBL" id="CAK8991956.1"/>
    </source>
</evidence>
<proteinExistence type="predicted"/>
<feature type="signal peptide" evidence="1">
    <location>
        <begin position="1"/>
        <end position="17"/>
    </location>
</feature>
<name>A0ABP0HQU9_9DINO</name>
<comment type="caution">
    <text evidence="2">The sequence shown here is derived from an EMBL/GenBank/DDBJ whole genome shotgun (WGS) entry which is preliminary data.</text>
</comment>
<dbReference type="EMBL" id="CAXAMN010001025">
    <property type="protein sequence ID" value="CAK8991956.1"/>
    <property type="molecule type" value="Genomic_DNA"/>
</dbReference>
<organism evidence="2 3">
    <name type="scientific">Durusdinium trenchii</name>
    <dbReference type="NCBI Taxonomy" id="1381693"/>
    <lineage>
        <taxon>Eukaryota</taxon>
        <taxon>Sar</taxon>
        <taxon>Alveolata</taxon>
        <taxon>Dinophyceae</taxon>
        <taxon>Suessiales</taxon>
        <taxon>Symbiodiniaceae</taxon>
        <taxon>Durusdinium</taxon>
    </lineage>
</organism>